<dbReference type="Gramene" id="TraesLAC3A03G01358040.1">
    <property type="protein sequence ID" value="TraesLAC3A03G01358040.1.CDS1"/>
    <property type="gene ID" value="TraesLAC3A03G01358040"/>
</dbReference>
<dbReference type="Proteomes" id="UP000019116">
    <property type="component" value="Chromosome 3A"/>
</dbReference>
<dbReference type="Gramene" id="TraesNOR3A03G01434690.1">
    <property type="protein sequence ID" value="TraesNOR3A03G01434690.1.CDS1"/>
    <property type="gene ID" value="TraesNOR3A03G01434690"/>
</dbReference>
<evidence type="ECO:0000256" key="1">
    <source>
        <dbReference type="SAM" id="MobiDB-lite"/>
    </source>
</evidence>
<dbReference type="Gramene" id="TraesMAC3A03G01411730.1">
    <property type="protein sequence ID" value="TraesMAC3A03G01411730.1.CDS1"/>
    <property type="gene ID" value="TraesMAC3A03G01411730"/>
</dbReference>
<feature type="compositionally biased region" description="Polar residues" evidence="1">
    <location>
        <begin position="525"/>
        <end position="542"/>
    </location>
</feature>
<feature type="region of interest" description="Disordered" evidence="1">
    <location>
        <begin position="513"/>
        <end position="567"/>
    </location>
</feature>
<protein>
    <submittedName>
        <fullName evidence="2">Uncharacterized protein</fullName>
    </submittedName>
</protein>
<dbReference type="Gramene" id="TraesJAG3A03G01423110.1">
    <property type="protein sequence ID" value="TraesJAG3A03G01423110.1.CDS1"/>
    <property type="gene ID" value="TraesJAG3A03G01423110"/>
</dbReference>
<reference evidence="2" key="2">
    <citation type="submission" date="2018-10" db="UniProtKB">
        <authorList>
            <consortium name="EnsemblPlants"/>
        </authorList>
    </citation>
    <scope>IDENTIFICATION</scope>
</reference>
<feature type="region of interest" description="Disordered" evidence="1">
    <location>
        <begin position="173"/>
        <end position="203"/>
    </location>
</feature>
<dbReference type="Gramene" id="TraesCS3A02G220900.1">
    <property type="protein sequence ID" value="TraesCS3A02G220900.1.cds1"/>
    <property type="gene ID" value="TraesCS3A02G220900"/>
</dbReference>
<dbReference type="Gramene" id="TraesCLE_scaffold_162815_01G000100.1">
    <property type="protein sequence ID" value="TraesCLE_scaffold_162815_01G000100.1"/>
    <property type="gene ID" value="TraesCLE_scaffold_162815_01G000100"/>
</dbReference>
<dbReference type="STRING" id="4565.A0A3B6EG73"/>
<dbReference type="AlphaFoldDB" id="A0A3B6EG73"/>
<reference evidence="2" key="1">
    <citation type="submission" date="2018-08" db="EMBL/GenBank/DDBJ databases">
        <authorList>
            <person name="Rossello M."/>
        </authorList>
    </citation>
    <scope>NUCLEOTIDE SEQUENCE [LARGE SCALE GENOMIC DNA]</scope>
    <source>
        <strain evidence="2">cv. Chinese Spring</strain>
    </source>
</reference>
<evidence type="ECO:0000313" key="3">
    <source>
        <dbReference type="Proteomes" id="UP000019116"/>
    </source>
</evidence>
<dbReference type="Gramene" id="TraesARI3A03G01434770.1">
    <property type="protein sequence ID" value="TraesARI3A03G01434770.1.CDS1"/>
    <property type="gene ID" value="TraesARI3A03G01434770"/>
</dbReference>
<dbReference type="PANTHER" id="PTHR33437">
    <property type="entry name" value="OS06G0361200 PROTEIN"/>
    <property type="match status" value="1"/>
</dbReference>
<dbReference type="EnsemblPlants" id="TraesCS3A02G220900.1">
    <property type="protein sequence ID" value="TraesCS3A02G220900.1.cds1"/>
    <property type="gene ID" value="TraesCS3A02G220900"/>
</dbReference>
<feature type="region of interest" description="Disordered" evidence="1">
    <location>
        <begin position="257"/>
        <end position="280"/>
    </location>
</feature>
<feature type="compositionally biased region" description="Basic and acidic residues" evidence="1">
    <location>
        <begin position="547"/>
        <end position="557"/>
    </location>
</feature>
<dbReference type="Gramene" id="TraesJUL3A03G01426230.1">
    <property type="protein sequence ID" value="TraesJUL3A03G01426230.1.CDS1"/>
    <property type="gene ID" value="TraesJUL3A03G01426230"/>
</dbReference>
<sequence>MEGQVQQFVTLRFGDLWLDVPIAPLVAAVSKSLETTAASPAKPEEKEVSSTLKEGFTHVLTKSAKRRMRAAARASKDQHVREASSSTSVPPGFTKMSPTKVMSHEVPPNVVRMTPEEWPVLAKRTGSLKVASPRQSASTTSTKVVVPLTPSKLRVGAREGLGESSHKIIPSNVGATQRACSTDKGKGVMAEDTESSSLEGSARPRNQLRVDAPEFIPTMGYNPIEPCLVGEPSNRRSLQWQGVFVTSDDFQASHVDPTATISDPLSSSVPAPRPSFEGSIDPACRRRRRQRAHRAWLDFPVATDANMTNQQRKQVAYPIRNRERKINARIRGGSHASFHAVMTQNVCQALKEVLPGCSISADNVGDAIMRCVETLSKWPEYEEFVKADPRRQEYVKQAAHARKKRAALKQREMEIRADSGYSRIQGKDSPSTSQVSRGNGAKEMASTENKTTRTLAPWPTRKKVSGNSFEVFNAMPVGVKGVTDNSSETSSASIHFKRKKACKTVVEGPCRTTWSQKGSDHEELGSSNGGSYNPLSDSTPCPSENEIELHHGAEHTEQVLAANETRPVEEQLANLTAALQQKEDELAAL</sequence>
<dbReference type="Gramene" id="TraesCAD_scaffold_016697_01G000300.1">
    <property type="protein sequence ID" value="TraesCAD_scaffold_016697_01G000300.1"/>
    <property type="gene ID" value="TraesCAD_scaffold_016697_01G000300"/>
</dbReference>
<feature type="compositionally biased region" description="Polar residues" evidence="1">
    <location>
        <begin position="428"/>
        <end position="437"/>
    </location>
</feature>
<name>A0A3B6EG73_WHEAT</name>
<keyword evidence="3" id="KW-1185">Reference proteome</keyword>
<feature type="region of interest" description="Disordered" evidence="1">
    <location>
        <begin position="419"/>
        <end position="454"/>
    </location>
</feature>
<dbReference type="OMA" id="MSHEVPP"/>
<proteinExistence type="predicted"/>
<dbReference type="Gramene" id="TraesLDM3A03G01414710.1">
    <property type="protein sequence ID" value="TraesLDM3A03G01414710.1.CDS1"/>
    <property type="gene ID" value="TraesLDM3A03G01414710"/>
</dbReference>
<dbReference type="OrthoDB" id="675927at2759"/>
<dbReference type="PANTHER" id="PTHR33437:SF2">
    <property type="entry name" value="OS06G0361200 PROTEIN"/>
    <property type="match status" value="1"/>
</dbReference>
<feature type="compositionally biased region" description="Polar residues" evidence="1">
    <location>
        <begin position="259"/>
        <end position="269"/>
    </location>
</feature>
<accession>A0A3B6EG73</accession>
<dbReference type="Gramene" id="TraesSTA3A03G01405460.1">
    <property type="protein sequence ID" value="TraesSTA3A03G01405460.1.CDS1"/>
    <property type="gene ID" value="TraesSTA3A03G01405460"/>
</dbReference>
<organism evidence="2">
    <name type="scientific">Triticum aestivum</name>
    <name type="common">Wheat</name>
    <dbReference type="NCBI Taxonomy" id="4565"/>
    <lineage>
        <taxon>Eukaryota</taxon>
        <taxon>Viridiplantae</taxon>
        <taxon>Streptophyta</taxon>
        <taxon>Embryophyta</taxon>
        <taxon>Tracheophyta</taxon>
        <taxon>Spermatophyta</taxon>
        <taxon>Magnoliopsida</taxon>
        <taxon>Liliopsida</taxon>
        <taxon>Poales</taxon>
        <taxon>Poaceae</taxon>
        <taxon>BOP clade</taxon>
        <taxon>Pooideae</taxon>
        <taxon>Triticodae</taxon>
        <taxon>Triticeae</taxon>
        <taxon>Triticinae</taxon>
        <taxon>Triticum</taxon>
    </lineage>
</organism>
<dbReference type="SMR" id="A0A3B6EG73"/>
<evidence type="ECO:0000313" key="2">
    <source>
        <dbReference type="EnsemblPlants" id="TraesCS3A02G220900.1.cds1"/>
    </source>
</evidence>
<dbReference type="Gramene" id="TraesCS3A03G0575200.1">
    <property type="protein sequence ID" value="TraesCS3A03G0575200.1.CDS1"/>
    <property type="gene ID" value="TraesCS3A03G0575200"/>
</dbReference>
<feature type="region of interest" description="Disordered" evidence="1">
    <location>
        <begin position="73"/>
        <end position="100"/>
    </location>
</feature>
<dbReference type="Gramene" id="TraesWEE_scaffold_012522_01G000300.1">
    <property type="protein sequence ID" value="TraesWEE_scaffold_012522_01G000300.1"/>
    <property type="gene ID" value="TraesWEE_scaffold_012522_01G000300"/>
</dbReference>